<dbReference type="GO" id="GO:0005789">
    <property type="term" value="C:endoplasmic reticulum membrane"/>
    <property type="evidence" value="ECO:0007669"/>
    <property type="project" value="UniProtKB-SubCell"/>
</dbReference>
<evidence type="ECO:0000256" key="9">
    <source>
        <dbReference type="ARBA" id="ARBA00023136"/>
    </source>
</evidence>
<evidence type="ECO:0000256" key="2">
    <source>
        <dbReference type="ARBA" id="ARBA00004740"/>
    </source>
</evidence>
<evidence type="ECO:0000256" key="10">
    <source>
        <dbReference type="ARBA" id="ARBA00023180"/>
    </source>
</evidence>
<dbReference type="GO" id="GO:0009311">
    <property type="term" value="P:oligosaccharide metabolic process"/>
    <property type="evidence" value="ECO:0007669"/>
    <property type="project" value="UniProtKB-UniRule"/>
</dbReference>
<keyword evidence="9 13" id="KW-0472">Membrane</keyword>
<keyword evidence="8 13" id="KW-1133">Transmembrane helix</keyword>
<dbReference type="PANTHER" id="PTHR10412">
    <property type="entry name" value="MANNOSYL-OLIGOSACCHARIDE GLUCOSIDASE"/>
    <property type="match status" value="1"/>
</dbReference>
<sequence length="824" mass="94831">MAGVRKRIPNSRPGGSHLLLTNRTVNPPKKRFKLEARHLVFLVVGLGVGFGVMSVINSIWMSSRVYTPFERQEDDLVKYDMSKFWGTYRPQVYMGMKTKSPQSLVTGLMWLQQYENYRTDLPLRHTCEQGDKLLRYGWLAHDGGRFGIQDIVERDFVLRTEFVKRDGGDNGGDWTWRITGRSQNDGNPIALSLFFYAATDGQGSIASVISEGKNGKQLTEIQGETMELGKFVIKFPSELSGKQGLYHTVTAKSEGLHKIKDTALRKMQATKAKRKNQDKLFYFLGDTPNRSDPPNTKSDVIFYQVTFELPFEIEIVFESTSFQNRRDTLAGPKFTSLLASIKDKFDKKFEKKFPLKDKGYGPEEIQFAKAALSNMLGGIGHFYGHSLVQSEYQNNPVKYWDSHLLTAVPSRSFFPRGFLWDEGFHQLLVSKWDRSLSEEIIQSWLGMVNIEGWIPREQILGDEARSKVPSEFVVQHNTNANPPTLFLAIESIIEAFNVDTITKKDREFLKKIYPRLKAWYNWFNTTQAGKQPFTYRWRGRTADSDTELNPKTLTSGLDDYPRASHPSDDERHVDLRCWMAFASDTMAKIAVVVHPEIPAEAEKYAATHRLLTDNELLKELHWSSDMGLFSDYGNHTDRVFLVRRTFQNPQPGQPPTTRTVRVEKQTPKLQFVNSYGYVSLFPFLLQILEPDSDQLNQILQDMRGDDNLLWTHYGLRSLSKRDSMYMKRNTEHDPPYWRGQIWININFLAVRALKHYSTVDGPFAGQAQELYKALRKNLVQNLFEQYSKTGYLWENYNDINGKGQGSHPFTGWSALVVLIMSEQY</sequence>
<evidence type="ECO:0000256" key="4">
    <source>
        <dbReference type="ARBA" id="ARBA00022692"/>
    </source>
</evidence>
<dbReference type="EC" id="3.2.1.106" evidence="12 13"/>
<accession>A0A6F9DL87</accession>
<feature type="region of interest" description="Disordered" evidence="14">
    <location>
        <begin position="543"/>
        <end position="566"/>
    </location>
</feature>
<dbReference type="InterPro" id="IPR031335">
    <property type="entry name" value="Glyco_hydro_63_C"/>
</dbReference>
<comment type="subcellular location">
    <subcellularLocation>
        <location evidence="1 13">Endoplasmic reticulum membrane</location>
        <topology evidence="1 13">Single-pass type II membrane protein</topology>
    </subcellularLocation>
</comment>
<evidence type="ECO:0000256" key="6">
    <source>
        <dbReference type="ARBA" id="ARBA00022824"/>
    </source>
</evidence>
<keyword evidence="7" id="KW-0735">Signal-anchor</keyword>
<evidence type="ECO:0000256" key="13">
    <source>
        <dbReference type="RuleBase" id="RU368089"/>
    </source>
</evidence>
<keyword evidence="5 13" id="KW-0378">Hydrolase</keyword>
<dbReference type="InterPro" id="IPR012341">
    <property type="entry name" value="6hp_glycosidase-like_sf"/>
</dbReference>
<dbReference type="AlphaFoldDB" id="A0A6F9DL87"/>
<comment type="similarity">
    <text evidence="3 13">Belongs to the glycosyl hydrolase 63 family.</text>
</comment>
<comment type="pathway">
    <text evidence="2">Glycan metabolism; N-glycan degradation.</text>
</comment>
<comment type="catalytic activity">
    <reaction evidence="13">
        <text>N(4)-(alpha-D-Glc-(1-&gt;2)-alpha-D-Glc-(1-&gt;3)-alpha-D-Glc-(1-&gt;3)-alpha-D-Man-(1-&gt;2)-alpha-D-Man-(1-&gt;2)-alpha-D-Man-(1-&gt;3)-[alpha-D-Man-(1-&gt;2)-alpha-D-Man-(1-&gt;3)-[alpha-D-Man-(1-&gt;2)-alpha-D-Man-(1-&gt;6)]-alpha-D-Man-(1-&gt;6)]-beta-D-Man-(1-&gt;4)-beta-D-GlcNAc-(1-&gt;4)-beta-D-GlcNAc)-L-asparaginyl-[protein] + H2O = N(4)-(alpha-D-Glc-(1-&gt;3)-alpha-D-Glc-(1-&gt;3)-alpha-D-Man-(1-&gt;2)-alpha-D-Man-(1-&gt;2)-alpha-D-Man-(1-&gt;3)-[alpha-D-Man-(1-&gt;2)-alpha-D-Man-(1-&gt;3)-[alpha-D-Man-(1-&gt;2)-alpha-D-Man-(1-&gt;6)]-alpha-D-Man-(1-&gt;6)]-beta-D-Man-(1-&gt;4)-beta-D-GlcNAc-(1-&gt;4)-beta-D-GlcNAc)-L-asparaginyl-[protein] + beta-D-glucose</text>
        <dbReference type="Rhea" id="RHEA:55988"/>
        <dbReference type="Rhea" id="RHEA-COMP:12806"/>
        <dbReference type="Rhea" id="RHEA-COMP:14355"/>
        <dbReference type="ChEBI" id="CHEBI:15377"/>
        <dbReference type="ChEBI" id="CHEBI:15903"/>
        <dbReference type="ChEBI" id="CHEBI:59082"/>
        <dbReference type="ChEBI" id="CHEBI:132537"/>
        <dbReference type="EC" id="3.2.1.106"/>
    </reaction>
</comment>
<dbReference type="Pfam" id="PF03200">
    <property type="entry name" value="Glyco_hydro_63"/>
    <property type="match status" value="1"/>
</dbReference>
<dbReference type="FunFam" id="1.50.10.10:FF:000009">
    <property type="entry name" value="mannosyl-oligosaccharide glucosidase"/>
    <property type="match status" value="1"/>
</dbReference>
<evidence type="ECO:0000256" key="7">
    <source>
        <dbReference type="ARBA" id="ARBA00022968"/>
    </source>
</evidence>
<keyword evidence="10" id="KW-0325">Glycoprotein</keyword>
<evidence type="ECO:0000259" key="16">
    <source>
        <dbReference type="Pfam" id="PF16923"/>
    </source>
</evidence>
<dbReference type="GO" id="GO:0006487">
    <property type="term" value="P:protein N-linked glycosylation"/>
    <property type="evidence" value="ECO:0007669"/>
    <property type="project" value="UniProtKB-UniRule"/>
</dbReference>
<keyword evidence="4 13" id="KW-0812">Transmembrane</keyword>
<dbReference type="EMBL" id="LR788037">
    <property type="protein sequence ID" value="CAB3263899.1"/>
    <property type="molecule type" value="mRNA"/>
</dbReference>
<evidence type="ECO:0000256" key="11">
    <source>
        <dbReference type="ARBA" id="ARBA00023295"/>
    </source>
</evidence>
<evidence type="ECO:0000313" key="17">
    <source>
        <dbReference type="EMBL" id="CAB3263899.1"/>
    </source>
</evidence>
<feature type="region of interest" description="Disordered" evidence="14">
    <location>
        <begin position="1"/>
        <end position="22"/>
    </location>
</feature>
<evidence type="ECO:0000259" key="15">
    <source>
        <dbReference type="Pfam" id="PF03200"/>
    </source>
</evidence>
<comment type="function">
    <text evidence="13">Cleaves the distal alpha 1,2-linked glucose residue from the Glc(3)Man(9)GlcNAc(2) oligosaccharide precursor.</text>
</comment>
<evidence type="ECO:0000256" key="5">
    <source>
        <dbReference type="ARBA" id="ARBA00022801"/>
    </source>
</evidence>
<keyword evidence="6 13" id="KW-0256">Endoplasmic reticulum</keyword>
<keyword evidence="11 13" id="KW-0326">Glycosidase</keyword>
<reference evidence="17" key="1">
    <citation type="submission" date="2020-04" db="EMBL/GenBank/DDBJ databases">
        <authorList>
            <person name="Neveu A P."/>
        </authorList>
    </citation>
    <scope>NUCLEOTIDE SEQUENCE</scope>
    <source>
        <tissue evidence="17">Whole embryo</tissue>
    </source>
</reference>
<evidence type="ECO:0000256" key="8">
    <source>
        <dbReference type="ARBA" id="ARBA00022989"/>
    </source>
</evidence>
<evidence type="ECO:0000256" key="1">
    <source>
        <dbReference type="ARBA" id="ARBA00004648"/>
    </source>
</evidence>
<evidence type="ECO:0000256" key="14">
    <source>
        <dbReference type="SAM" id="MobiDB-lite"/>
    </source>
</evidence>
<evidence type="ECO:0000256" key="3">
    <source>
        <dbReference type="ARBA" id="ARBA00010833"/>
    </source>
</evidence>
<dbReference type="Gene3D" id="1.50.10.10">
    <property type="match status" value="1"/>
</dbReference>
<gene>
    <name evidence="17" type="primary">Mogs-001</name>
</gene>
<dbReference type="InterPro" id="IPR038518">
    <property type="entry name" value="Glyco_hydro_63N_sf"/>
</dbReference>
<dbReference type="Gene3D" id="2.70.98.110">
    <property type="entry name" value="Glycosyl hydrolase family 63, N-terminal domain"/>
    <property type="match status" value="1"/>
</dbReference>
<dbReference type="InterPro" id="IPR031631">
    <property type="entry name" value="Glyco_hydro_63N"/>
</dbReference>
<protein>
    <recommendedName>
        <fullName evidence="12 13">Mannosyl-oligosaccharide glucosidase</fullName>
        <ecNumber evidence="12 13">3.2.1.106</ecNumber>
    </recommendedName>
</protein>
<dbReference type="InterPro" id="IPR004888">
    <property type="entry name" value="Glycoside_hydrolase_63"/>
</dbReference>
<dbReference type="PANTHER" id="PTHR10412:SF11">
    <property type="entry name" value="MANNOSYL-OLIGOSACCHARIDE GLUCOSIDASE"/>
    <property type="match status" value="1"/>
</dbReference>
<feature type="transmembrane region" description="Helical" evidence="13">
    <location>
        <begin position="39"/>
        <end position="61"/>
    </location>
</feature>
<dbReference type="InterPro" id="IPR008928">
    <property type="entry name" value="6-hairpin_glycosidase_sf"/>
</dbReference>
<dbReference type="GO" id="GO:0004573">
    <property type="term" value="F:Glc3Man9GlcNAc2 oligosaccharide glucosidase activity"/>
    <property type="evidence" value="ECO:0007669"/>
    <property type="project" value="UniProtKB-UniRule"/>
</dbReference>
<name>A0A6F9DL87_9ASCI</name>
<feature type="domain" description="Glycosyl hydrolase family 63 C-terminal" evidence="15">
    <location>
        <begin position="331"/>
        <end position="822"/>
    </location>
</feature>
<dbReference type="SUPFAM" id="SSF48208">
    <property type="entry name" value="Six-hairpin glycosidases"/>
    <property type="match status" value="1"/>
</dbReference>
<feature type="domain" description="Glycosyl hydrolase family 63 N-terminal" evidence="16">
    <location>
        <begin position="84"/>
        <end position="275"/>
    </location>
</feature>
<dbReference type="Pfam" id="PF16923">
    <property type="entry name" value="Glyco_hydro_63N"/>
    <property type="match status" value="1"/>
</dbReference>
<organism evidence="17">
    <name type="scientific">Phallusia mammillata</name>
    <dbReference type="NCBI Taxonomy" id="59560"/>
    <lineage>
        <taxon>Eukaryota</taxon>
        <taxon>Metazoa</taxon>
        <taxon>Chordata</taxon>
        <taxon>Tunicata</taxon>
        <taxon>Ascidiacea</taxon>
        <taxon>Phlebobranchia</taxon>
        <taxon>Ascidiidae</taxon>
        <taxon>Phallusia</taxon>
    </lineage>
</organism>
<proteinExistence type="evidence at transcript level"/>
<evidence type="ECO:0000256" key="12">
    <source>
        <dbReference type="ARBA" id="ARBA00038888"/>
    </source>
</evidence>